<name>A0ABP8VY30_9MICO</name>
<evidence type="ECO:0000256" key="5">
    <source>
        <dbReference type="ARBA" id="ARBA00023136"/>
    </source>
</evidence>
<dbReference type="InterPro" id="IPR000983">
    <property type="entry name" value="Bac_GSPG_pilin"/>
</dbReference>
<evidence type="ECO:0000256" key="1">
    <source>
        <dbReference type="ARBA" id="ARBA00004167"/>
    </source>
</evidence>
<dbReference type="Proteomes" id="UP001501295">
    <property type="component" value="Unassembled WGS sequence"/>
</dbReference>
<sequence>MYFALMGKLNARRKQITTQDAEKGFTLIELLVVVIIIGILAAIAIPVYLGVQNNAKDSSVKSDLGNAKTAIVSLQTSNPTAITGSVTDAGSFTGITSAGYTQSGNLKYAITYTQTTANNVTTFCLEATSSTGNKFYTTDTLGVTAVPSTNPSGCTVPSATVGTTN</sequence>
<evidence type="ECO:0000256" key="2">
    <source>
        <dbReference type="ARBA" id="ARBA00022481"/>
    </source>
</evidence>
<dbReference type="Pfam" id="PF07963">
    <property type="entry name" value="N_methyl"/>
    <property type="match status" value="1"/>
</dbReference>
<keyword evidence="5 6" id="KW-0472">Membrane</keyword>
<evidence type="ECO:0008006" key="9">
    <source>
        <dbReference type="Google" id="ProtNLM"/>
    </source>
</evidence>
<accession>A0ABP8VY30</accession>
<dbReference type="PANTHER" id="PTHR30093">
    <property type="entry name" value="GENERAL SECRETION PATHWAY PROTEIN G"/>
    <property type="match status" value="1"/>
</dbReference>
<dbReference type="EMBL" id="BAABLM010000003">
    <property type="protein sequence ID" value="GAA4674121.1"/>
    <property type="molecule type" value="Genomic_DNA"/>
</dbReference>
<dbReference type="InterPro" id="IPR045584">
    <property type="entry name" value="Pilin-like"/>
</dbReference>
<keyword evidence="3 6" id="KW-0812">Transmembrane</keyword>
<reference evidence="8" key="1">
    <citation type="journal article" date="2019" name="Int. J. Syst. Evol. Microbiol.">
        <title>The Global Catalogue of Microorganisms (GCM) 10K type strain sequencing project: providing services to taxonomists for standard genome sequencing and annotation.</title>
        <authorList>
            <consortium name="The Broad Institute Genomics Platform"/>
            <consortium name="The Broad Institute Genome Sequencing Center for Infectious Disease"/>
            <person name="Wu L."/>
            <person name="Ma J."/>
        </authorList>
    </citation>
    <scope>NUCLEOTIDE SEQUENCE [LARGE SCALE GENOMIC DNA]</scope>
    <source>
        <strain evidence="8">JCM 18956</strain>
    </source>
</reference>
<dbReference type="PROSITE" id="PS00409">
    <property type="entry name" value="PROKAR_NTER_METHYL"/>
    <property type="match status" value="1"/>
</dbReference>
<dbReference type="NCBIfam" id="TIGR02532">
    <property type="entry name" value="IV_pilin_GFxxxE"/>
    <property type="match status" value="1"/>
</dbReference>
<dbReference type="RefSeq" id="WP_345375524.1">
    <property type="nucleotide sequence ID" value="NZ_BAABLM010000003.1"/>
</dbReference>
<protein>
    <recommendedName>
        <fullName evidence="9">Prepilin-type N-terminal cleavage/methylation domain-containing protein</fullName>
    </recommendedName>
</protein>
<evidence type="ECO:0000313" key="8">
    <source>
        <dbReference type="Proteomes" id="UP001501295"/>
    </source>
</evidence>
<evidence type="ECO:0000256" key="3">
    <source>
        <dbReference type="ARBA" id="ARBA00022692"/>
    </source>
</evidence>
<proteinExistence type="predicted"/>
<dbReference type="SUPFAM" id="SSF54523">
    <property type="entry name" value="Pili subunits"/>
    <property type="match status" value="1"/>
</dbReference>
<dbReference type="PRINTS" id="PR00813">
    <property type="entry name" value="BCTERIALGSPG"/>
</dbReference>
<evidence type="ECO:0000313" key="7">
    <source>
        <dbReference type="EMBL" id="GAA4674121.1"/>
    </source>
</evidence>
<dbReference type="Gene3D" id="3.30.700.10">
    <property type="entry name" value="Glycoprotein, Type 4 Pilin"/>
    <property type="match status" value="1"/>
</dbReference>
<comment type="caution">
    <text evidence="7">The sequence shown here is derived from an EMBL/GenBank/DDBJ whole genome shotgun (WGS) entry which is preliminary data.</text>
</comment>
<dbReference type="InterPro" id="IPR012902">
    <property type="entry name" value="N_methyl_site"/>
</dbReference>
<dbReference type="PANTHER" id="PTHR30093:SF44">
    <property type="entry name" value="TYPE II SECRETION SYSTEM CORE PROTEIN G"/>
    <property type="match status" value="1"/>
</dbReference>
<organism evidence="7 8">
    <name type="scientific">Frondihabitans cladoniiphilus</name>
    <dbReference type="NCBI Taxonomy" id="715785"/>
    <lineage>
        <taxon>Bacteria</taxon>
        <taxon>Bacillati</taxon>
        <taxon>Actinomycetota</taxon>
        <taxon>Actinomycetes</taxon>
        <taxon>Micrococcales</taxon>
        <taxon>Microbacteriaceae</taxon>
        <taxon>Frondihabitans</taxon>
    </lineage>
</organism>
<gene>
    <name evidence="7" type="ORF">GCM10025780_18220</name>
</gene>
<feature type="transmembrane region" description="Helical" evidence="6">
    <location>
        <begin position="30"/>
        <end position="51"/>
    </location>
</feature>
<evidence type="ECO:0000256" key="4">
    <source>
        <dbReference type="ARBA" id="ARBA00022989"/>
    </source>
</evidence>
<keyword evidence="2" id="KW-0488">Methylation</keyword>
<comment type="subcellular location">
    <subcellularLocation>
        <location evidence="1">Membrane</location>
        <topology evidence="1">Single-pass membrane protein</topology>
    </subcellularLocation>
</comment>
<evidence type="ECO:0000256" key="6">
    <source>
        <dbReference type="SAM" id="Phobius"/>
    </source>
</evidence>
<keyword evidence="4 6" id="KW-1133">Transmembrane helix</keyword>
<keyword evidence="8" id="KW-1185">Reference proteome</keyword>